<protein>
    <submittedName>
        <fullName evidence="1">Uncharacterized protein</fullName>
    </submittedName>
</protein>
<proteinExistence type="predicted"/>
<dbReference type="AlphaFoldDB" id="A0A9R0V9U8"/>
<name>A0A9R0V9U8_TRITD</name>
<dbReference type="EMBL" id="LT934112">
    <property type="protein sequence ID" value="VAH20191.1"/>
    <property type="molecule type" value="Genomic_DNA"/>
</dbReference>
<evidence type="ECO:0000313" key="1">
    <source>
        <dbReference type="EMBL" id="VAH20191.1"/>
    </source>
</evidence>
<dbReference type="Proteomes" id="UP000324705">
    <property type="component" value="Chromosome 1B"/>
</dbReference>
<reference evidence="1 2" key="1">
    <citation type="submission" date="2017-09" db="EMBL/GenBank/DDBJ databases">
        <authorList>
            <consortium name="International Durum Wheat Genome Sequencing Consortium (IDWGSC)"/>
            <person name="Milanesi L."/>
        </authorList>
    </citation>
    <scope>NUCLEOTIDE SEQUENCE [LARGE SCALE GENOMIC DNA]</scope>
    <source>
        <strain evidence="2">cv. Svevo</strain>
    </source>
</reference>
<dbReference type="Gramene" id="TRITD1Bv1G166930.1">
    <property type="protein sequence ID" value="TRITD1Bv1G166930.1"/>
    <property type="gene ID" value="TRITD1Bv1G166930"/>
</dbReference>
<accession>A0A9R0V9U8</accession>
<gene>
    <name evidence="1" type="ORF">TRITD_1Bv1G166930</name>
</gene>
<keyword evidence="2" id="KW-1185">Reference proteome</keyword>
<organism evidence="1 2">
    <name type="scientific">Triticum turgidum subsp. durum</name>
    <name type="common">Durum wheat</name>
    <name type="synonym">Triticum durum</name>
    <dbReference type="NCBI Taxonomy" id="4567"/>
    <lineage>
        <taxon>Eukaryota</taxon>
        <taxon>Viridiplantae</taxon>
        <taxon>Streptophyta</taxon>
        <taxon>Embryophyta</taxon>
        <taxon>Tracheophyta</taxon>
        <taxon>Spermatophyta</taxon>
        <taxon>Magnoliopsida</taxon>
        <taxon>Liliopsida</taxon>
        <taxon>Poales</taxon>
        <taxon>Poaceae</taxon>
        <taxon>BOP clade</taxon>
        <taxon>Pooideae</taxon>
        <taxon>Triticodae</taxon>
        <taxon>Triticeae</taxon>
        <taxon>Triticinae</taxon>
        <taxon>Triticum</taxon>
    </lineage>
</organism>
<sequence>MSPQANKAALVTAYYLVFGSNRAAARFAELGQCSSLWSSSWTLTRGRARRHWPCWTASCADTGLESVRAHALVVPCWSRRCCVSALWRLCRAADTGAGACCDEALRVGTFKKLLQVGCGGVTKDRANELLNGFRGSVECIETVDFRGLKRPF</sequence>
<evidence type="ECO:0000313" key="2">
    <source>
        <dbReference type="Proteomes" id="UP000324705"/>
    </source>
</evidence>